<dbReference type="InterPro" id="IPR050271">
    <property type="entry name" value="UDP-glycosyltransferase"/>
</dbReference>
<dbReference type="InterPro" id="IPR035595">
    <property type="entry name" value="UDP_glycos_trans_CS"/>
</dbReference>
<evidence type="ECO:0000256" key="1">
    <source>
        <dbReference type="ARBA" id="ARBA00004167"/>
    </source>
</evidence>
<protein>
    <submittedName>
        <fullName evidence="10">Uncharacterized protein</fullName>
    </submittedName>
</protein>
<evidence type="ECO:0000256" key="5">
    <source>
        <dbReference type="ARBA" id="ARBA00022679"/>
    </source>
</evidence>
<evidence type="ECO:0000256" key="2">
    <source>
        <dbReference type="ARBA" id="ARBA00004240"/>
    </source>
</evidence>
<keyword evidence="11" id="KW-1185">Reference proteome</keyword>
<keyword evidence="6" id="KW-0732">Signal</keyword>
<dbReference type="FunFam" id="3.40.50.2000:FF:000021">
    <property type="entry name" value="UDP-glucuronosyltransferase"/>
    <property type="match status" value="1"/>
</dbReference>
<dbReference type="InParanoid" id="G1N5N4"/>
<dbReference type="SUPFAM" id="SSF53756">
    <property type="entry name" value="UDP-Glycosyltransferase/glycogen phosphorylase"/>
    <property type="match status" value="1"/>
</dbReference>
<evidence type="ECO:0000313" key="10">
    <source>
        <dbReference type="Ensembl" id="ENSMGAP00000007282.3"/>
    </source>
</evidence>
<keyword evidence="5" id="KW-0808">Transferase</keyword>
<evidence type="ECO:0000256" key="4">
    <source>
        <dbReference type="ARBA" id="ARBA00022676"/>
    </source>
</evidence>
<keyword evidence="9" id="KW-0812">Transmembrane</keyword>
<feature type="transmembrane region" description="Helical" evidence="9">
    <location>
        <begin position="576"/>
        <end position="600"/>
    </location>
</feature>
<evidence type="ECO:0000256" key="3">
    <source>
        <dbReference type="ARBA" id="ARBA00009995"/>
    </source>
</evidence>
<keyword evidence="9" id="KW-1133">Transmembrane helix</keyword>
<dbReference type="HOGENOM" id="CLU_012949_3_1_1"/>
<dbReference type="AlphaFoldDB" id="G1N5N4"/>
<evidence type="ECO:0000313" key="11">
    <source>
        <dbReference type="Proteomes" id="UP000001645"/>
    </source>
</evidence>
<sequence>MRRASGAAPRRGCPSAPLAVGGMRSCGSASACWRARAGRLPRCADRSPDTLTLEPQCHLLHLPPGDRISGAPSLSSFSSPDLVDGSSARFHSTPAVSSEPMKKMKVLPCPAALLFVVAAFSLEPCCCAKVLIMPTIVFDSHLRVFMRVAEALTERGHDPVLLLHEARDVEAHLPAFRVQRYWGIFSMQSADAWMQEKIKRVFQGKMTSLEMFSFLEKYLENCDLVLGNSTLLQKLRHEHFDLLLVDPNEMCGFILAHILGVKYAVISTGFWFPAEIGATSPIAYVPEFNSLMTDRMSFFGRTWNLLVYVITRVATKLVILPKFEHLMEKHGVEPKISMLDLVHGSSLFFLCNDVVLDFPRPTLPHVIFTGGILAEPAKPLPVDLRLWVEAADAGVVVVSFGIGIRALPTDLVEKMAGAFARLPQRVVWRYFGQKPRNPGENTLMMEWLPQNDLLGHPNVKAFVSHCGMNGIFEAIYHGVPVVGFPFYGDQFDIMTRVQAKGMGILMDWKSVTEEELYQAVVTVITDPSYRKAAKLISALHLDTPMHALNRTVYWLEYILRHDGAPYLRPAVYDLSLYEYFCLDILALLLLCLASVGFVLYKSVVWCRRKAASPIYQNGNCVKGHFTEQKKLQ</sequence>
<keyword evidence="9" id="KW-0472">Membrane</keyword>
<reference evidence="10 11" key="1">
    <citation type="journal article" date="2010" name="PLoS Biol.">
        <title>Multi-platform next-generation sequencing of the domestic turkey (Meleagris gallopavo): genome assembly and analysis.</title>
        <authorList>
            <person name="Dalloul R.A."/>
            <person name="Long J.A."/>
            <person name="Zimin A.V."/>
            <person name="Aslam L."/>
            <person name="Beal K."/>
            <person name="Blomberg L.A."/>
            <person name="Bouffard P."/>
            <person name="Burt D.W."/>
            <person name="Crasta O."/>
            <person name="Crooijmans R.P."/>
            <person name="Cooper K."/>
            <person name="Coulombe R.A."/>
            <person name="De S."/>
            <person name="Delany M.E."/>
            <person name="Dodgson J.B."/>
            <person name="Dong J.J."/>
            <person name="Evans C."/>
            <person name="Frederickson K.M."/>
            <person name="Flicek P."/>
            <person name="Florea L."/>
            <person name="Folkerts O."/>
            <person name="Groenen M.A."/>
            <person name="Harkins T.T."/>
            <person name="Herrero J."/>
            <person name="Hoffmann S."/>
            <person name="Megens H.J."/>
            <person name="Jiang A."/>
            <person name="de Jong P."/>
            <person name="Kaiser P."/>
            <person name="Kim H."/>
            <person name="Kim K.W."/>
            <person name="Kim S."/>
            <person name="Langenberger D."/>
            <person name="Lee M.K."/>
            <person name="Lee T."/>
            <person name="Mane S."/>
            <person name="Marcais G."/>
            <person name="Marz M."/>
            <person name="McElroy A.P."/>
            <person name="Modise T."/>
            <person name="Nefedov M."/>
            <person name="Notredame C."/>
            <person name="Paton I.R."/>
            <person name="Payne W.S."/>
            <person name="Pertea G."/>
            <person name="Prickett D."/>
            <person name="Puiu D."/>
            <person name="Qioa D."/>
            <person name="Raineri E."/>
            <person name="Ruffier M."/>
            <person name="Salzberg S.L."/>
            <person name="Schatz M.C."/>
            <person name="Scheuring C."/>
            <person name="Schmidt C.J."/>
            <person name="Schroeder S."/>
            <person name="Searle S.M."/>
            <person name="Smith E.J."/>
            <person name="Smith J."/>
            <person name="Sonstegard T.S."/>
            <person name="Stadler P.F."/>
            <person name="Tafer H."/>
            <person name="Tu Z.J."/>
            <person name="Van Tassell C.P."/>
            <person name="Vilella A.J."/>
            <person name="Williams K.P."/>
            <person name="Yorke J.A."/>
            <person name="Zhang L."/>
            <person name="Zhang H.B."/>
            <person name="Zhang X."/>
            <person name="Zhang Y."/>
            <person name="Reed K.M."/>
        </authorList>
    </citation>
    <scope>NUCLEOTIDE SEQUENCE [LARGE SCALE GENOMIC DNA]</scope>
</reference>
<dbReference type="PANTHER" id="PTHR48043">
    <property type="entry name" value="EG:EG0003.4 PROTEIN-RELATED"/>
    <property type="match status" value="1"/>
</dbReference>
<dbReference type="Gene3D" id="3.40.50.2000">
    <property type="entry name" value="Glycogen Phosphorylase B"/>
    <property type="match status" value="2"/>
</dbReference>
<dbReference type="GO" id="GO:0016020">
    <property type="term" value="C:membrane"/>
    <property type="evidence" value="ECO:0007669"/>
    <property type="project" value="UniProtKB-SubCell"/>
</dbReference>
<reference evidence="10" key="2">
    <citation type="submission" date="2025-08" db="UniProtKB">
        <authorList>
            <consortium name="Ensembl"/>
        </authorList>
    </citation>
    <scope>IDENTIFICATION</scope>
</reference>
<dbReference type="PROSITE" id="PS00375">
    <property type="entry name" value="UDPGT"/>
    <property type="match status" value="1"/>
</dbReference>
<name>G1N5N4_MELGA</name>
<keyword evidence="4" id="KW-0328">Glycosyltransferase</keyword>
<comment type="subcellular location">
    <subcellularLocation>
        <location evidence="2">Endoplasmic reticulum</location>
    </subcellularLocation>
    <subcellularLocation>
        <location evidence="1">Membrane</location>
        <topology evidence="1">Single-pass membrane protein</topology>
    </subcellularLocation>
</comment>
<dbReference type="GO" id="GO:0005783">
    <property type="term" value="C:endoplasmic reticulum"/>
    <property type="evidence" value="ECO:0007669"/>
    <property type="project" value="UniProtKB-SubCell"/>
</dbReference>
<dbReference type="Proteomes" id="UP000001645">
    <property type="component" value="Chromosome 8"/>
</dbReference>
<proteinExistence type="inferred from homology"/>
<keyword evidence="7" id="KW-0256">Endoplasmic reticulum</keyword>
<dbReference type="InterPro" id="IPR002213">
    <property type="entry name" value="UDP_glucos_trans"/>
</dbReference>
<evidence type="ECO:0000256" key="8">
    <source>
        <dbReference type="ARBA" id="ARBA00023180"/>
    </source>
</evidence>
<evidence type="ECO:0000256" key="7">
    <source>
        <dbReference type="ARBA" id="ARBA00022824"/>
    </source>
</evidence>
<dbReference type="GO" id="GO:0006682">
    <property type="term" value="P:galactosylceramide biosynthetic process"/>
    <property type="evidence" value="ECO:0007669"/>
    <property type="project" value="TreeGrafter"/>
</dbReference>
<dbReference type="GO" id="GO:0003851">
    <property type="term" value="F:N-acylsphingosine galactosyltransferase activity"/>
    <property type="evidence" value="ECO:0007669"/>
    <property type="project" value="TreeGrafter"/>
</dbReference>
<dbReference type="GeneTree" id="ENSGT00940000156545"/>
<evidence type="ECO:0000256" key="6">
    <source>
        <dbReference type="ARBA" id="ARBA00022729"/>
    </source>
</evidence>
<evidence type="ECO:0000256" key="9">
    <source>
        <dbReference type="SAM" id="Phobius"/>
    </source>
</evidence>
<reference evidence="10" key="3">
    <citation type="submission" date="2025-09" db="UniProtKB">
        <authorList>
            <consortium name="Ensembl"/>
        </authorList>
    </citation>
    <scope>IDENTIFICATION</scope>
</reference>
<accession>G1N5N4</accession>
<gene>
    <name evidence="10" type="primary">LOC100539821</name>
</gene>
<keyword evidence="8" id="KW-0325">Glycoprotein</keyword>
<dbReference type="PANTHER" id="PTHR48043:SF54">
    <property type="entry name" value="2-HYDROXYACYLSPHINGOSINE 1-BETA-GALACTOSYLTRANSFERASE"/>
    <property type="match status" value="1"/>
</dbReference>
<dbReference type="CDD" id="cd03784">
    <property type="entry name" value="GT1_Gtf-like"/>
    <property type="match status" value="1"/>
</dbReference>
<dbReference type="Ensembl" id="ENSMGAT00000008053.3">
    <property type="protein sequence ID" value="ENSMGAP00000007282.3"/>
    <property type="gene ID" value="ENSMGAG00000007177.3"/>
</dbReference>
<organism evidence="10 11">
    <name type="scientific">Meleagris gallopavo</name>
    <name type="common">Wild turkey</name>
    <dbReference type="NCBI Taxonomy" id="9103"/>
    <lineage>
        <taxon>Eukaryota</taxon>
        <taxon>Metazoa</taxon>
        <taxon>Chordata</taxon>
        <taxon>Craniata</taxon>
        <taxon>Vertebrata</taxon>
        <taxon>Euteleostomi</taxon>
        <taxon>Archelosauria</taxon>
        <taxon>Archosauria</taxon>
        <taxon>Dinosauria</taxon>
        <taxon>Saurischia</taxon>
        <taxon>Theropoda</taxon>
        <taxon>Coelurosauria</taxon>
        <taxon>Aves</taxon>
        <taxon>Neognathae</taxon>
        <taxon>Galloanserae</taxon>
        <taxon>Galliformes</taxon>
        <taxon>Phasianidae</taxon>
        <taxon>Meleagridinae</taxon>
        <taxon>Meleagris</taxon>
    </lineage>
</organism>
<dbReference type="Bgee" id="ENSMGAG00000007177">
    <property type="expression patterns" value="Expressed in ovary and 6 other cell types or tissues"/>
</dbReference>
<dbReference type="Pfam" id="PF00201">
    <property type="entry name" value="UDPGT"/>
    <property type="match status" value="1"/>
</dbReference>
<comment type="similarity">
    <text evidence="3">Belongs to the UDP-glycosyltransferase family.</text>
</comment>
<dbReference type="FunFam" id="3.40.50.2000:FF:000033">
    <property type="entry name" value="2-hydroxyacylsphingosine 1-beta-galactosyltransferase"/>
    <property type="match status" value="1"/>
</dbReference>